<comment type="subcellular location">
    <subcellularLocation>
        <location evidence="1">Membrane</location>
    </subcellularLocation>
</comment>
<keyword evidence="6" id="KW-0732">Signal</keyword>
<dbReference type="AlphaFoldDB" id="A0A4S1ZS07"/>
<evidence type="ECO:0000256" key="9">
    <source>
        <dbReference type="ARBA" id="ARBA00031642"/>
    </source>
</evidence>
<dbReference type="GO" id="GO:0034417">
    <property type="term" value="F:bisphosphoglycerate 3-phosphatase activity"/>
    <property type="evidence" value="ECO:0007669"/>
    <property type="project" value="UniProtKB-EC"/>
</dbReference>
<evidence type="ECO:0000313" key="14">
    <source>
        <dbReference type="EMBL" id="TGY75130.1"/>
    </source>
</evidence>
<comment type="catalytic activity">
    <reaction evidence="11">
        <text>1D-myo-inositol 1,2,4,5,6-pentakisphosphate + H2O = 1D-myo-inositol 1,2,5,6-tetrakisphosphate + phosphate</text>
        <dbReference type="Rhea" id="RHEA:77115"/>
        <dbReference type="ChEBI" id="CHEBI:15377"/>
        <dbReference type="ChEBI" id="CHEBI:43474"/>
        <dbReference type="ChEBI" id="CHEBI:57798"/>
        <dbReference type="ChEBI" id="CHEBI:195535"/>
        <dbReference type="EC" id="3.1.3.62"/>
    </reaction>
    <physiologicalReaction direction="left-to-right" evidence="11">
        <dbReference type="Rhea" id="RHEA:77116"/>
    </physiologicalReaction>
</comment>
<evidence type="ECO:0000256" key="11">
    <source>
        <dbReference type="ARBA" id="ARBA00043671"/>
    </source>
</evidence>
<dbReference type="GO" id="GO:0016020">
    <property type="term" value="C:membrane"/>
    <property type="evidence" value="ECO:0007669"/>
    <property type="project" value="UniProtKB-SubCell"/>
</dbReference>
<comment type="catalytic activity">
    <reaction evidence="10">
        <text>1D-myo-inositol 1,2,5,6-tetrakisphosphate + H2O = 1D-myo-inositol 1,2,6-trisphosphate + phosphate</text>
        <dbReference type="Rhea" id="RHEA:77119"/>
        <dbReference type="ChEBI" id="CHEBI:15377"/>
        <dbReference type="ChEBI" id="CHEBI:43474"/>
        <dbReference type="ChEBI" id="CHEBI:195535"/>
        <dbReference type="ChEBI" id="CHEBI:195537"/>
        <dbReference type="EC" id="3.1.3.62"/>
    </reaction>
    <physiologicalReaction direction="left-to-right" evidence="10">
        <dbReference type="Rhea" id="RHEA:77120"/>
    </physiologicalReaction>
</comment>
<comment type="similarity">
    <text evidence="2">Belongs to the histidine acid phosphatase family. MINPP1 subfamily.</text>
</comment>
<gene>
    <name evidence="14" type="ORF">E5333_04815</name>
</gene>
<evidence type="ECO:0000256" key="12">
    <source>
        <dbReference type="ARBA" id="ARBA00043691"/>
    </source>
</evidence>
<keyword evidence="7" id="KW-0378">Hydrolase</keyword>
<proteinExistence type="inferred from homology"/>
<dbReference type="PANTHER" id="PTHR20963:SF8">
    <property type="entry name" value="MULTIPLE INOSITOL POLYPHOSPHATE PHOSPHATASE 1"/>
    <property type="match status" value="1"/>
</dbReference>
<dbReference type="SUPFAM" id="SSF53254">
    <property type="entry name" value="Phosphoglycerate mutase-like"/>
    <property type="match status" value="1"/>
</dbReference>
<dbReference type="InterPro" id="IPR029033">
    <property type="entry name" value="His_PPase_superfam"/>
</dbReference>
<evidence type="ECO:0000256" key="13">
    <source>
        <dbReference type="ARBA" id="ARBA00043832"/>
    </source>
</evidence>
<comment type="caution">
    <text evidence="14">The sequence shown here is derived from an EMBL/GenBank/DDBJ whole genome shotgun (WGS) entry which is preliminary data.</text>
</comment>
<dbReference type="InterPro" id="IPR000560">
    <property type="entry name" value="His_Pase_clade-2"/>
</dbReference>
<evidence type="ECO:0000256" key="2">
    <source>
        <dbReference type="ARBA" id="ARBA00008422"/>
    </source>
</evidence>
<evidence type="ECO:0000256" key="3">
    <source>
        <dbReference type="ARBA" id="ARBA00012976"/>
    </source>
</evidence>
<comment type="catalytic activity">
    <reaction evidence="12">
        <text>1D-myo-inositol hexakisphosphate + H2O = 1D-myo-inositol 1,2,4,5,6-pentakisphosphate + phosphate</text>
        <dbReference type="Rhea" id="RHEA:16989"/>
        <dbReference type="ChEBI" id="CHEBI:15377"/>
        <dbReference type="ChEBI" id="CHEBI:43474"/>
        <dbReference type="ChEBI" id="CHEBI:57798"/>
        <dbReference type="ChEBI" id="CHEBI:58130"/>
        <dbReference type="EC" id="3.1.3.62"/>
    </reaction>
    <physiologicalReaction direction="left-to-right" evidence="12">
        <dbReference type="Rhea" id="RHEA:16990"/>
    </physiologicalReaction>
</comment>
<dbReference type="Proteomes" id="UP000306630">
    <property type="component" value="Unassembled WGS sequence"/>
</dbReference>
<evidence type="ECO:0000256" key="5">
    <source>
        <dbReference type="ARBA" id="ARBA00018097"/>
    </source>
</evidence>
<comment type="catalytic activity">
    <reaction evidence="13">
        <text>(2R)-2,3-bisphosphoglycerate + H2O = (2R)-2-phosphoglycerate + phosphate</text>
        <dbReference type="Rhea" id="RHEA:27381"/>
        <dbReference type="ChEBI" id="CHEBI:15377"/>
        <dbReference type="ChEBI" id="CHEBI:43474"/>
        <dbReference type="ChEBI" id="CHEBI:58248"/>
        <dbReference type="ChEBI" id="CHEBI:58289"/>
        <dbReference type="EC" id="3.1.3.80"/>
    </reaction>
    <physiologicalReaction direction="left-to-right" evidence="13">
        <dbReference type="Rhea" id="RHEA:27382"/>
    </physiologicalReaction>
</comment>
<keyword evidence="8" id="KW-0472">Membrane</keyword>
<dbReference type="EMBL" id="SRYD01000014">
    <property type="protein sequence ID" value="TGY75130.1"/>
    <property type="molecule type" value="Genomic_DNA"/>
</dbReference>
<evidence type="ECO:0000256" key="10">
    <source>
        <dbReference type="ARBA" id="ARBA00043668"/>
    </source>
</evidence>
<dbReference type="PANTHER" id="PTHR20963">
    <property type="entry name" value="MULTIPLE INOSITOL POLYPHOSPHATE PHOSPHATASE-RELATED"/>
    <property type="match status" value="1"/>
</dbReference>
<dbReference type="Gene3D" id="3.40.50.1240">
    <property type="entry name" value="Phosphoglycerate mutase-like"/>
    <property type="match status" value="1"/>
</dbReference>
<sequence>MPRNRRPYRNLHGLPHCRFTQTQKDCNSMRLRLAYLTLTLASCLMYGEARATAPLCEVAYTKDASRRSQQGMALWGDLLLAFEHGGHCTVYDRSKGELRHAGEFDVESSSRGNHCNQANFGVERLPGAEMPVIYLSVAQPKSPLDMRCHVESITRKGRKWSSGLVQTLELDTAGWARRELNTIFGAPSWLIDRERGDMWVFSGRVRTVPAAMPTFAHNKLVATRFRIPSLSEGKYVRLGADDVLEQVVLDMDAYATQSGCIHDGKLFYSFGFGDKYPVTTSKIRVYDLDRRCVAARVDLDSLIREECEALMVDGHRMLVNTNSPRIYSVAMPEMPDPTLSRGTYRVDPFAEPEDRTAPDGYEPFMISTYCRHGIRHIDSAPVLPLVKSALEWGDSAGMLTPLGTIMLERLHGLWPTVDRRTGDLTAGGTRQWETYAAKLCREYPEVISAGATVQSQSTNVMRTARSMEAFNSALSRICRDVRITGDVSSRYHTWLNPYANDCPTKLPLDEEMRSHDGRWYQLWRRFVESRIDLHGWLATIFTQPDSAASRFDAITLCEAMFTLSNAAPALDRPESFSELFTPFQAEAMWEADNARQYMQKGRHSVNLGRGWQQAARMLDNIISCADDDITSGRRGLRMRFGHDGCLMALLALLEADSWGTATDNLDEVKDFWQTWRIPMASKLSFVFFRNRSDNDDILVKVLLNGKALSLPIQPTGAAQCYRWPQLRSLALSKIESAYEALETSADTPLNHN</sequence>
<dbReference type="Pfam" id="PF00328">
    <property type="entry name" value="His_Phos_2"/>
    <property type="match status" value="1"/>
</dbReference>
<accession>A0A4S1ZS07</accession>
<evidence type="ECO:0000256" key="1">
    <source>
        <dbReference type="ARBA" id="ARBA00004370"/>
    </source>
</evidence>
<evidence type="ECO:0000256" key="6">
    <source>
        <dbReference type="ARBA" id="ARBA00022729"/>
    </source>
</evidence>
<protein>
    <recommendedName>
        <fullName evidence="5">Multiple inositol polyphosphate phosphatase 1</fullName>
        <ecNumber evidence="4">3.1.3.62</ecNumber>
        <ecNumber evidence="3">3.1.3.80</ecNumber>
    </recommendedName>
    <alternativeName>
        <fullName evidence="9">2,3-bisphosphoglycerate 3-phosphatase</fullName>
    </alternativeName>
</protein>
<evidence type="ECO:0000313" key="15">
    <source>
        <dbReference type="Proteomes" id="UP000306630"/>
    </source>
</evidence>
<dbReference type="EC" id="3.1.3.80" evidence="3"/>
<evidence type="ECO:0000256" key="8">
    <source>
        <dbReference type="ARBA" id="ARBA00023136"/>
    </source>
</evidence>
<evidence type="ECO:0000256" key="7">
    <source>
        <dbReference type="ARBA" id="ARBA00022801"/>
    </source>
</evidence>
<evidence type="ECO:0000256" key="4">
    <source>
        <dbReference type="ARBA" id="ARBA00013040"/>
    </source>
</evidence>
<reference evidence="14 15" key="1">
    <citation type="submission" date="2019-04" db="EMBL/GenBank/DDBJ databases">
        <title>Microbes associate with the intestines of laboratory mice.</title>
        <authorList>
            <person name="Navarre W."/>
            <person name="Wong E."/>
            <person name="Huang K."/>
            <person name="Tropini C."/>
            <person name="Ng K."/>
            <person name="Yu B."/>
        </authorList>
    </citation>
    <scope>NUCLEOTIDE SEQUENCE [LARGE SCALE GENOMIC DNA]</scope>
    <source>
        <strain evidence="14 15">NM06_A21</strain>
    </source>
</reference>
<dbReference type="EC" id="3.1.3.62" evidence="4"/>
<name>A0A4S1ZS07_9BACT</name>
<organism evidence="14 15">
    <name type="scientific">Muribaculum intestinale</name>
    <dbReference type="NCBI Taxonomy" id="1796646"/>
    <lineage>
        <taxon>Bacteria</taxon>
        <taxon>Pseudomonadati</taxon>
        <taxon>Bacteroidota</taxon>
        <taxon>Bacteroidia</taxon>
        <taxon>Bacteroidales</taxon>
        <taxon>Muribaculaceae</taxon>
        <taxon>Muribaculum</taxon>
    </lineage>
</organism>